<dbReference type="SUPFAM" id="SSF49265">
    <property type="entry name" value="Fibronectin type III"/>
    <property type="match status" value="1"/>
</dbReference>
<feature type="domain" description="PLD phosphodiesterase" evidence="8">
    <location>
        <begin position="447"/>
        <end position="481"/>
    </location>
</feature>
<dbReference type="InterPro" id="IPR025202">
    <property type="entry name" value="PLD-like_dom"/>
</dbReference>
<dbReference type="Proteomes" id="UP000645610">
    <property type="component" value="Unassembled WGS sequence"/>
</dbReference>
<feature type="chain" id="PRO_5037414171" description="phospholipase D" evidence="7">
    <location>
        <begin position="22"/>
        <end position="793"/>
    </location>
</feature>
<keyword evidence="6" id="KW-0443">Lipid metabolism</keyword>
<dbReference type="Pfam" id="PF13091">
    <property type="entry name" value="PLDc_2"/>
    <property type="match status" value="2"/>
</dbReference>
<dbReference type="PANTHER" id="PTHR43856">
    <property type="entry name" value="CARDIOLIPIN HYDROLASE"/>
    <property type="match status" value="1"/>
</dbReference>
<evidence type="ECO:0000256" key="1">
    <source>
        <dbReference type="ARBA" id="ARBA00000798"/>
    </source>
</evidence>
<dbReference type="SMART" id="SM00155">
    <property type="entry name" value="PLDc"/>
    <property type="match status" value="2"/>
</dbReference>
<dbReference type="InterPro" id="IPR036116">
    <property type="entry name" value="FN3_sf"/>
</dbReference>
<proteinExistence type="inferred from homology"/>
<keyword evidence="4" id="KW-0378">Hydrolase</keyword>
<dbReference type="PROSITE" id="PS50035">
    <property type="entry name" value="PLD"/>
    <property type="match status" value="2"/>
</dbReference>
<evidence type="ECO:0000256" key="4">
    <source>
        <dbReference type="ARBA" id="ARBA00022801"/>
    </source>
</evidence>
<dbReference type="InterPro" id="IPR026444">
    <property type="entry name" value="Secre_tail"/>
</dbReference>
<gene>
    <name evidence="9" type="ORF">I2I01_05065</name>
</gene>
<accession>A0A931BGT4</accession>
<evidence type="ECO:0000256" key="7">
    <source>
        <dbReference type="SAM" id="SignalP"/>
    </source>
</evidence>
<organism evidence="9 10">
    <name type="scientific">Hymenobacter properus</name>
    <dbReference type="NCBI Taxonomy" id="2791026"/>
    <lineage>
        <taxon>Bacteria</taxon>
        <taxon>Pseudomonadati</taxon>
        <taxon>Bacteroidota</taxon>
        <taxon>Cytophagia</taxon>
        <taxon>Cytophagales</taxon>
        <taxon>Hymenobacteraceae</taxon>
        <taxon>Hymenobacter</taxon>
    </lineage>
</organism>
<dbReference type="GO" id="GO:0016042">
    <property type="term" value="P:lipid catabolic process"/>
    <property type="evidence" value="ECO:0007669"/>
    <property type="project" value="UniProtKB-KW"/>
</dbReference>
<dbReference type="EC" id="3.1.4.4" evidence="3"/>
<evidence type="ECO:0000256" key="6">
    <source>
        <dbReference type="ARBA" id="ARBA00023098"/>
    </source>
</evidence>
<comment type="catalytic activity">
    <reaction evidence="1">
        <text>a 1,2-diacyl-sn-glycero-3-phosphocholine + H2O = a 1,2-diacyl-sn-glycero-3-phosphate + choline + H(+)</text>
        <dbReference type="Rhea" id="RHEA:14445"/>
        <dbReference type="ChEBI" id="CHEBI:15354"/>
        <dbReference type="ChEBI" id="CHEBI:15377"/>
        <dbReference type="ChEBI" id="CHEBI:15378"/>
        <dbReference type="ChEBI" id="CHEBI:57643"/>
        <dbReference type="ChEBI" id="CHEBI:58608"/>
        <dbReference type="EC" id="3.1.4.4"/>
    </reaction>
</comment>
<dbReference type="SUPFAM" id="SSF56024">
    <property type="entry name" value="Phospholipase D/nuclease"/>
    <property type="match status" value="2"/>
</dbReference>
<feature type="signal peptide" evidence="7">
    <location>
        <begin position="1"/>
        <end position="21"/>
    </location>
</feature>
<keyword evidence="5" id="KW-0442">Lipid degradation</keyword>
<evidence type="ECO:0000256" key="3">
    <source>
        <dbReference type="ARBA" id="ARBA00012027"/>
    </source>
</evidence>
<dbReference type="Gene3D" id="3.30.870.10">
    <property type="entry name" value="Endonuclease Chain A"/>
    <property type="match status" value="2"/>
</dbReference>
<dbReference type="GO" id="GO:0006793">
    <property type="term" value="P:phosphorus metabolic process"/>
    <property type="evidence" value="ECO:0007669"/>
    <property type="project" value="UniProtKB-ARBA"/>
</dbReference>
<dbReference type="Pfam" id="PF18962">
    <property type="entry name" value="Por_Secre_tail"/>
    <property type="match status" value="1"/>
</dbReference>
<dbReference type="NCBIfam" id="TIGR04183">
    <property type="entry name" value="Por_Secre_tail"/>
    <property type="match status" value="1"/>
</dbReference>
<comment type="caution">
    <text evidence="9">The sequence shown here is derived from an EMBL/GenBank/DDBJ whole genome shotgun (WGS) entry which is preliminary data.</text>
</comment>
<dbReference type="GO" id="GO:0004630">
    <property type="term" value="F:phospholipase D activity"/>
    <property type="evidence" value="ECO:0007669"/>
    <property type="project" value="UniProtKB-EC"/>
</dbReference>
<evidence type="ECO:0000259" key="8">
    <source>
        <dbReference type="PROSITE" id="PS50035"/>
    </source>
</evidence>
<dbReference type="PROSITE" id="PS51257">
    <property type="entry name" value="PROKAR_LIPOPROTEIN"/>
    <property type="match status" value="1"/>
</dbReference>
<comment type="similarity">
    <text evidence="2">Belongs to the phospholipase D family.</text>
</comment>
<evidence type="ECO:0000256" key="2">
    <source>
        <dbReference type="ARBA" id="ARBA00008664"/>
    </source>
</evidence>
<dbReference type="GO" id="GO:0016891">
    <property type="term" value="F:RNA endonuclease activity producing 5'-phosphomonoesters, hydrolytic mechanism"/>
    <property type="evidence" value="ECO:0007669"/>
    <property type="project" value="TreeGrafter"/>
</dbReference>
<dbReference type="AlphaFoldDB" id="A0A931BGT4"/>
<dbReference type="EMBL" id="JADQDP010000001">
    <property type="protein sequence ID" value="MBF9140992.1"/>
    <property type="molecule type" value="Genomic_DNA"/>
</dbReference>
<name>A0A931BGT4_9BACT</name>
<dbReference type="InterPro" id="IPR001736">
    <property type="entry name" value="PLipase_D/transphosphatidylase"/>
</dbReference>
<reference evidence="9 10" key="1">
    <citation type="submission" date="2020-11" db="EMBL/GenBank/DDBJ databases">
        <authorList>
            <person name="Kim M.K."/>
        </authorList>
    </citation>
    <scope>NUCLEOTIDE SEQUENCE [LARGE SCALE GENOMIC DNA]</scope>
    <source>
        <strain evidence="9 10">BT439</strain>
    </source>
</reference>
<sequence length="793" mass="83637">MKKLTLLALLAAASCWHTVSAQTTAITIAAARALAPTTNGTQGPTVTVRGIVTNGAELGSSASIIRYIQDGTAGIGVYSTGGASGALVSPLVPGDSIEVTGGLKMFRGLLEIDPINSLTVLAGNRPVPAPVVFTAANAASAFAEQYEGMLVRINGLTSMTTHPTACTTSGSPVSAFAANTSYRLNGNCNYITYVPTNSTGPDGLIGKPSPTGTFDAIGVMSQYSSSATSITGGYQLLNRKYSDFLQGLTPNLTNTPVPTTITTTSLTIDYTTQNAGNTQLAYATTAAGPFTTVAGNTALTTSHTQTLSGLQPATIYYIQAVSVNSVGRSESRVVPMITASLSSGVIKNFFNNTVDASLALPGNAAVVMLNGAAPDTLVRYINRATQTLDIAIYNWNNATILNAVNAAFARGVRVRVIYEDDNANVSINSLNTGIRRISRPNTAGSTTSSIMHNKFVIVDANSTNPNVPWVWTGSMNWTGAQLTTDRNNVIAIQDQSLARVYTVEFEEMWGSNTATPGTSTFGSRKTDNTPHFLNIGGKSVESYFSPTDNVNGRLLQAIASADNDLHFESMLITRADLARAIALQVTQRGIGTCSDGLVNDTSGTAGYSFRLMQAGLGNRLLIKRSNAGFGIMHHKTLIVDAGASQSDPTVFVGSHNWTLSADTENDENTLVVHDGRVTNRYYQEYAARIAEQNVSGVTVCRLTLATKAGTVQTSTMQVYPNPARGSFNLRLASSTARTATVVLRDVTGRVVLTQTQPLNGTDLSVDATALKSGLYMVQVTTPEFTQVSRVVVQ</sequence>
<dbReference type="PANTHER" id="PTHR43856:SF1">
    <property type="entry name" value="MITOCHONDRIAL CARDIOLIPIN HYDROLASE"/>
    <property type="match status" value="1"/>
</dbReference>
<feature type="domain" description="PLD phosphodiesterase" evidence="8">
    <location>
        <begin position="628"/>
        <end position="661"/>
    </location>
</feature>
<keyword evidence="10" id="KW-1185">Reference proteome</keyword>
<evidence type="ECO:0000256" key="5">
    <source>
        <dbReference type="ARBA" id="ARBA00022963"/>
    </source>
</evidence>
<evidence type="ECO:0000313" key="9">
    <source>
        <dbReference type="EMBL" id="MBF9140992.1"/>
    </source>
</evidence>
<dbReference type="RefSeq" id="WP_196285320.1">
    <property type="nucleotide sequence ID" value="NZ_JADQDP010000001.1"/>
</dbReference>
<protein>
    <recommendedName>
        <fullName evidence="3">phospholipase D</fullName>
        <ecNumber evidence="3">3.1.4.4</ecNumber>
    </recommendedName>
</protein>
<evidence type="ECO:0000313" key="10">
    <source>
        <dbReference type="Proteomes" id="UP000645610"/>
    </source>
</evidence>
<keyword evidence="7" id="KW-0732">Signal</keyword>
<dbReference type="InterPro" id="IPR051406">
    <property type="entry name" value="PLD_domain"/>
</dbReference>